<dbReference type="InterPro" id="IPR002563">
    <property type="entry name" value="Flavin_Rdtase-like_dom"/>
</dbReference>
<proteinExistence type="inferred from homology"/>
<dbReference type="PANTHER" id="PTHR30466">
    <property type="entry name" value="FLAVIN REDUCTASE"/>
    <property type="match status" value="1"/>
</dbReference>
<dbReference type="SUPFAM" id="SSF50475">
    <property type="entry name" value="FMN-binding split barrel"/>
    <property type="match status" value="1"/>
</dbReference>
<evidence type="ECO:0000313" key="5">
    <source>
        <dbReference type="Proteomes" id="UP000004221"/>
    </source>
</evidence>
<dbReference type="InterPro" id="IPR012349">
    <property type="entry name" value="Split_barrel_FMN-bd"/>
</dbReference>
<evidence type="ECO:0000259" key="3">
    <source>
        <dbReference type="SMART" id="SM00903"/>
    </source>
</evidence>
<dbReference type="GO" id="GO:0010181">
    <property type="term" value="F:FMN binding"/>
    <property type="evidence" value="ECO:0007669"/>
    <property type="project" value="InterPro"/>
</dbReference>
<dbReference type="AlphaFoldDB" id="I4EKB1"/>
<accession>I4EKB1</accession>
<feature type="domain" description="Flavin reductase like" evidence="3">
    <location>
        <begin position="17"/>
        <end position="163"/>
    </location>
</feature>
<evidence type="ECO:0000256" key="2">
    <source>
        <dbReference type="ARBA" id="ARBA00023002"/>
    </source>
</evidence>
<dbReference type="Gene3D" id="2.30.110.10">
    <property type="entry name" value="Electron Transport, Fmn-binding Protein, Chain A"/>
    <property type="match status" value="1"/>
</dbReference>
<organism evidence="4 5">
    <name type="scientific">Nitrolancea hollandica Lb</name>
    <dbReference type="NCBI Taxonomy" id="1129897"/>
    <lineage>
        <taxon>Bacteria</taxon>
        <taxon>Pseudomonadati</taxon>
        <taxon>Thermomicrobiota</taxon>
        <taxon>Thermomicrobia</taxon>
        <taxon>Sphaerobacterales</taxon>
        <taxon>Sphaerobacterineae</taxon>
        <taxon>Sphaerobacteraceae</taxon>
        <taxon>Nitrolancea</taxon>
    </lineage>
</organism>
<keyword evidence="2" id="KW-0560">Oxidoreductase</keyword>
<reference evidence="4" key="2">
    <citation type="submission" date="2012-02" db="EMBL/GenBank/DDBJ databases">
        <authorList>
            <person name="MicroScope M."/>
        </authorList>
    </citation>
    <scope>NUCLEOTIDE SEQUENCE</scope>
    <source>
        <strain evidence="4">Lb</strain>
    </source>
</reference>
<dbReference type="SMART" id="SM00903">
    <property type="entry name" value="Flavin_Reduct"/>
    <property type="match status" value="1"/>
</dbReference>
<sequence length="165" mass="17477">MNGSDLQLDAGAKRKVLRWFTYGLYAVTAASDGEVSGFTANWLSQASFDPPLVMVSVERDAHTLGLIRASGRFAVNVLASGQRELAGHFGKKTEKVGNKLATTPYHLSETGLPVLDTGLGYVVCQVTDEVEAGDSVILVGRIIEAGVVQEGQPLTMAEAGFRHAG</sequence>
<dbReference type="Proteomes" id="UP000004221">
    <property type="component" value="Unassembled WGS sequence"/>
</dbReference>
<name>I4EKB1_9BACT</name>
<dbReference type="EMBL" id="CAGS01000391">
    <property type="protein sequence ID" value="CCF85123.1"/>
    <property type="molecule type" value="Genomic_DNA"/>
</dbReference>
<dbReference type="PANTHER" id="PTHR30466:SF11">
    <property type="entry name" value="FLAVIN-DEPENDENT MONOOXYGENASE, REDUCTASE SUBUNIT HSAB"/>
    <property type="match status" value="1"/>
</dbReference>
<gene>
    <name evidence="4" type="ORF">NITHO_4500006</name>
</gene>
<evidence type="ECO:0000313" key="4">
    <source>
        <dbReference type="EMBL" id="CCF85123.1"/>
    </source>
</evidence>
<dbReference type="Pfam" id="PF01613">
    <property type="entry name" value="Flavin_Reduct"/>
    <property type="match status" value="1"/>
</dbReference>
<protein>
    <submittedName>
        <fullName evidence="4">Flavin reductase domain protein FMN-binding protein</fullName>
    </submittedName>
</protein>
<reference evidence="4" key="1">
    <citation type="journal article" date="2012" name="ISME J.">
        <title>Nitrification expanded: discovery, physiology and genomics of a nitrite-oxidizing bacterium from the phylum Chloroflexi.</title>
        <authorList>
            <person name="Sorokin D.Y."/>
            <person name="Lucker S."/>
            <person name="Vejmelkova D."/>
            <person name="Kostrikina N.A."/>
            <person name="Kleerebezem R."/>
            <person name="Rijpstra W.I."/>
            <person name="Damste J.S."/>
            <person name="Le Paslier D."/>
            <person name="Muyzer G."/>
            <person name="Wagner M."/>
            <person name="van Loosdrecht M.C."/>
            <person name="Daims H."/>
        </authorList>
    </citation>
    <scope>NUCLEOTIDE SEQUENCE [LARGE SCALE GENOMIC DNA]</scope>
    <source>
        <strain evidence="4">Lb</strain>
    </source>
</reference>
<dbReference type="InterPro" id="IPR050268">
    <property type="entry name" value="NADH-dep_flavin_reductase"/>
</dbReference>
<reference evidence="4" key="3">
    <citation type="journal article" date="2014" name="Int. J. Syst. Evol. Microbiol.">
        <title>Nitrolancea hollandica gen. nov., sp. nov., a chemolithoautotrophic nitrite-oxidizing bacterium from a bioreactor belonging to the phylum Chloroflexi.</title>
        <authorList>
            <person name="Sorokin D.Y."/>
            <person name="Vejmelkova D."/>
            <person name="Luecker S."/>
            <person name="Streshinskaya G.M."/>
            <person name="Rijpstra I."/>
            <person name="Sinninghe Damst. J."/>
            <person name="Kleerebezem R."/>
            <person name="Van Loosdrecht M."/>
            <person name="Muyzer G."/>
            <person name="Daims H."/>
        </authorList>
    </citation>
    <scope>NUCLEOTIDE SEQUENCE</scope>
    <source>
        <strain evidence="4">Lb</strain>
    </source>
</reference>
<dbReference type="GO" id="GO:0042602">
    <property type="term" value="F:riboflavin reductase (NADPH) activity"/>
    <property type="evidence" value="ECO:0007669"/>
    <property type="project" value="TreeGrafter"/>
</dbReference>
<evidence type="ECO:0000256" key="1">
    <source>
        <dbReference type="ARBA" id="ARBA00008898"/>
    </source>
</evidence>
<comment type="similarity">
    <text evidence="1">Belongs to the non-flavoprotein flavin reductase family.</text>
</comment>
<comment type="caution">
    <text evidence="4">The sequence shown here is derived from an EMBL/GenBank/DDBJ whole genome shotgun (WGS) entry which is preliminary data.</text>
</comment>
<keyword evidence="5" id="KW-1185">Reference proteome</keyword>